<dbReference type="RefSeq" id="WP_124542087.1">
    <property type="nucleotide sequence ID" value="NZ_QUSW01000005.1"/>
</dbReference>
<dbReference type="EMBL" id="QUSW01000005">
    <property type="protein sequence ID" value="RQP23336.1"/>
    <property type="molecule type" value="Genomic_DNA"/>
</dbReference>
<dbReference type="AlphaFoldDB" id="A0A3N7HQB1"/>
<dbReference type="OrthoDB" id="5398721at2"/>
<dbReference type="Gene3D" id="1.10.238.160">
    <property type="match status" value="1"/>
</dbReference>
<reference evidence="1 2" key="1">
    <citation type="submission" date="2018-08" db="EMBL/GenBank/DDBJ databases">
        <authorList>
            <person name="Khan S.A."/>
            <person name="Jeon C.O."/>
            <person name="Chun B.H."/>
            <person name="Jeong S.E."/>
        </authorList>
    </citation>
    <scope>NUCLEOTIDE SEQUENCE [LARGE SCALE GENOMIC DNA]</scope>
    <source>
        <strain evidence="1 2">S-16</strain>
    </source>
</reference>
<dbReference type="Pfam" id="PF05930">
    <property type="entry name" value="Phage_AlpA"/>
    <property type="match status" value="1"/>
</dbReference>
<organism evidence="1 2">
    <name type="scientific">Piscinibacter terrae</name>
    <dbReference type="NCBI Taxonomy" id="2496871"/>
    <lineage>
        <taxon>Bacteria</taxon>
        <taxon>Pseudomonadati</taxon>
        <taxon>Pseudomonadota</taxon>
        <taxon>Betaproteobacteria</taxon>
        <taxon>Burkholderiales</taxon>
        <taxon>Sphaerotilaceae</taxon>
        <taxon>Piscinibacter</taxon>
    </lineage>
</organism>
<keyword evidence="2" id="KW-1185">Reference proteome</keyword>
<evidence type="ECO:0000313" key="2">
    <source>
        <dbReference type="Proteomes" id="UP000267464"/>
    </source>
</evidence>
<gene>
    <name evidence="1" type="ORF">DZC73_19770</name>
</gene>
<reference evidence="1 2" key="2">
    <citation type="submission" date="2018-12" db="EMBL/GenBank/DDBJ databases">
        <title>Rhizobacter gummiphilus sp. nov., a rubber-degrading bacterium isolated from the soil of a botanical garden in Japan.</title>
        <authorList>
            <person name="Shunsuke S.S."/>
        </authorList>
    </citation>
    <scope>NUCLEOTIDE SEQUENCE [LARGE SCALE GENOMIC DNA]</scope>
    <source>
        <strain evidence="1 2">S-16</strain>
    </source>
</reference>
<accession>A0A3N7HQB1</accession>
<dbReference type="Proteomes" id="UP000267464">
    <property type="component" value="Unassembled WGS sequence"/>
</dbReference>
<name>A0A3N7HQB1_9BURK</name>
<dbReference type="InterPro" id="IPR010260">
    <property type="entry name" value="AlpA"/>
</dbReference>
<proteinExistence type="predicted"/>
<evidence type="ECO:0000313" key="1">
    <source>
        <dbReference type="EMBL" id="RQP23336.1"/>
    </source>
</evidence>
<protein>
    <submittedName>
        <fullName evidence="1">AlpA family phage regulatory protein</fullName>
    </submittedName>
</protein>
<dbReference type="InterPro" id="IPR009061">
    <property type="entry name" value="DNA-bd_dom_put_sf"/>
</dbReference>
<dbReference type="SUPFAM" id="SSF46955">
    <property type="entry name" value="Putative DNA-binding domain"/>
    <property type="match status" value="1"/>
</dbReference>
<comment type="caution">
    <text evidence="1">The sequence shown here is derived from an EMBL/GenBank/DDBJ whole genome shotgun (WGS) entry which is preliminary data.</text>
</comment>
<sequence length="79" mass="9268">MRISKTHDEEAKWPSNALLRERQVLQLIPVSRATFRRWLRDGRFPSGFRLCGRIAVWRAADVYAWIDQRDPADGRGGMR</sequence>